<dbReference type="GO" id="GO:0008061">
    <property type="term" value="F:chitin binding"/>
    <property type="evidence" value="ECO:0007669"/>
    <property type="project" value="InterPro"/>
</dbReference>
<dbReference type="Gene3D" id="2.170.140.10">
    <property type="entry name" value="Chitin binding domain"/>
    <property type="match status" value="2"/>
</dbReference>
<reference evidence="3" key="1">
    <citation type="submission" date="2021-12" db="EMBL/GenBank/DDBJ databases">
        <authorList>
            <person name="King R."/>
        </authorList>
    </citation>
    <scope>NUCLEOTIDE SEQUENCE</scope>
</reference>
<accession>A0A9N9WGP4</accession>
<evidence type="ECO:0000259" key="2">
    <source>
        <dbReference type="PROSITE" id="PS50940"/>
    </source>
</evidence>
<dbReference type="InterPro" id="IPR036508">
    <property type="entry name" value="Chitin-bd_dom_sf"/>
</dbReference>
<dbReference type="GO" id="GO:0005576">
    <property type="term" value="C:extracellular region"/>
    <property type="evidence" value="ECO:0007669"/>
    <property type="project" value="InterPro"/>
</dbReference>
<proteinExistence type="predicted"/>
<protein>
    <recommendedName>
        <fullName evidence="2">Chitin-binding type-2 domain-containing protein</fullName>
    </recommendedName>
</protein>
<feature type="domain" description="Chitin-binding type-2" evidence="2">
    <location>
        <begin position="22"/>
        <end position="84"/>
    </location>
</feature>
<dbReference type="SUPFAM" id="SSF57625">
    <property type="entry name" value="Invertebrate chitin-binding proteins"/>
    <property type="match status" value="2"/>
</dbReference>
<feature type="chain" id="PRO_5040160197" description="Chitin-binding type-2 domain-containing protein" evidence="1">
    <location>
        <begin position="22"/>
        <end position="206"/>
    </location>
</feature>
<name>A0A9N9WGP4_9NEOP</name>
<dbReference type="EMBL" id="OU893335">
    <property type="protein sequence ID" value="CAG9792117.1"/>
    <property type="molecule type" value="Genomic_DNA"/>
</dbReference>
<reference evidence="3" key="2">
    <citation type="submission" date="2022-10" db="EMBL/GenBank/DDBJ databases">
        <authorList>
            <consortium name="ENA_rothamsted_submissions"/>
            <consortium name="culmorum"/>
            <person name="King R."/>
        </authorList>
    </citation>
    <scope>NUCLEOTIDE SEQUENCE</scope>
</reference>
<keyword evidence="4" id="KW-1185">Reference proteome</keyword>
<dbReference type="InterPro" id="IPR002557">
    <property type="entry name" value="Chitin-bd_dom"/>
</dbReference>
<dbReference type="Pfam" id="PF01607">
    <property type="entry name" value="CBM_14"/>
    <property type="match status" value="2"/>
</dbReference>
<feature type="signal peptide" evidence="1">
    <location>
        <begin position="1"/>
        <end position="21"/>
    </location>
</feature>
<dbReference type="AlphaFoldDB" id="A0A9N9WGP4"/>
<evidence type="ECO:0000313" key="4">
    <source>
        <dbReference type="Proteomes" id="UP001153714"/>
    </source>
</evidence>
<dbReference type="SMART" id="SM00494">
    <property type="entry name" value="ChtBD2"/>
    <property type="match status" value="3"/>
</dbReference>
<organism evidence="3 4">
    <name type="scientific">Diatraea saccharalis</name>
    <name type="common">sugarcane borer</name>
    <dbReference type="NCBI Taxonomy" id="40085"/>
    <lineage>
        <taxon>Eukaryota</taxon>
        <taxon>Metazoa</taxon>
        <taxon>Ecdysozoa</taxon>
        <taxon>Arthropoda</taxon>
        <taxon>Hexapoda</taxon>
        <taxon>Insecta</taxon>
        <taxon>Pterygota</taxon>
        <taxon>Neoptera</taxon>
        <taxon>Endopterygota</taxon>
        <taxon>Lepidoptera</taxon>
        <taxon>Glossata</taxon>
        <taxon>Ditrysia</taxon>
        <taxon>Pyraloidea</taxon>
        <taxon>Crambidae</taxon>
        <taxon>Crambinae</taxon>
        <taxon>Diatraea</taxon>
    </lineage>
</organism>
<feature type="domain" description="Chitin-binding type-2" evidence="2">
    <location>
        <begin position="148"/>
        <end position="206"/>
    </location>
</feature>
<keyword evidence="1" id="KW-0732">Signal</keyword>
<sequence length="206" mass="22415">MANKICIAFGLVLALTCQVYCAVDCNTTGAGRIAEPTDNTCTQYTFCVFDSNNNNYLSYNYTCPTNSFFNPNTAQCSSNYVCNITSANSICTSDGFIADPSSTDCTSYIECVNISGTFVTTNYTCPATTFFNPSTTLCELEYTCPTPTFTCTAAGRFTNNADSTCQTYFMCVLATNGTYVQYQYTCPNSSVFNPTTRVCTTSYTCP</sequence>
<dbReference type="Proteomes" id="UP001153714">
    <property type="component" value="Chromosome 4"/>
</dbReference>
<gene>
    <name evidence="3" type="ORF">DIATSA_LOCUS9678</name>
</gene>
<feature type="domain" description="Chitin-binding type-2" evidence="2">
    <location>
        <begin position="88"/>
        <end position="146"/>
    </location>
</feature>
<dbReference type="OrthoDB" id="8179045at2759"/>
<evidence type="ECO:0000256" key="1">
    <source>
        <dbReference type="SAM" id="SignalP"/>
    </source>
</evidence>
<dbReference type="PROSITE" id="PS50940">
    <property type="entry name" value="CHIT_BIND_II"/>
    <property type="match status" value="3"/>
</dbReference>
<evidence type="ECO:0000313" key="3">
    <source>
        <dbReference type="EMBL" id="CAG9792117.1"/>
    </source>
</evidence>